<evidence type="ECO:0000256" key="4">
    <source>
        <dbReference type="SAM" id="Coils"/>
    </source>
</evidence>
<comment type="caution">
    <text evidence="5">The sequence shown here is derived from an EMBL/GenBank/DDBJ whole genome shotgun (WGS) entry which is preliminary data.</text>
</comment>
<evidence type="ECO:0000256" key="2">
    <source>
        <dbReference type="ARBA" id="ARBA00008044"/>
    </source>
</evidence>
<accession>A0A3E2GW75</accession>
<proteinExistence type="inferred from homology"/>
<gene>
    <name evidence="5" type="ORF">B7463_g11067</name>
</gene>
<dbReference type="OrthoDB" id="20582at2759"/>
<keyword evidence="3" id="KW-0539">Nucleus</keyword>
<reference evidence="5 6" key="1">
    <citation type="submission" date="2018-05" db="EMBL/GenBank/DDBJ databases">
        <title>Draft genome sequence of Scytalidium lignicola DSM 105466, a ubiquitous saprotrophic fungus.</title>
        <authorList>
            <person name="Buettner E."/>
            <person name="Gebauer A.M."/>
            <person name="Hofrichter M."/>
            <person name="Liers C."/>
            <person name="Kellner H."/>
        </authorList>
    </citation>
    <scope>NUCLEOTIDE SEQUENCE [LARGE SCALE GENOMIC DNA]</scope>
    <source>
        <strain evidence="5 6">DSM 105466</strain>
    </source>
</reference>
<dbReference type="GO" id="GO:0000445">
    <property type="term" value="C:THO complex part of transcription export complex"/>
    <property type="evidence" value="ECO:0007669"/>
    <property type="project" value="TreeGrafter"/>
</dbReference>
<keyword evidence="4" id="KW-0175">Coiled coil</keyword>
<dbReference type="InterPro" id="IPR019163">
    <property type="entry name" value="THO_Thoc5"/>
</dbReference>
<dbReference type="Pfam" id="PF09766">
    <property type="entry name" value="FmiP_Thoc5"/>
    <property type="match status" value="1"/>
</dbReference>
<dbReference type="PANTHER" id="PTHR13375">
    <property type="entry name" value="FMS INTERACTING PROTEIN"/>
    <property type="match status" value="1"/>
</dbReference>
<dbReference type="AlphaFoldDB" id="A0A3E2GW75"/>
<evidence type="ECO:0000256" key="3">
    <source>
        <dbReference type="ARBA" id="ARBA00023242"/>
    </source>
</evidence>
<sequence length="371" mass="42021">MGIDTIVTDPSLKLALEVSQQTREQAIALLDFISNASTTSPVSDETRIKVSRQQKLLLSYLAQLRGLHRDAHVSARETKALTAEARQEVDRLHLQLQNLYYEQRHLQGEINACESYDHKYLQLPLIPVEEFLAIHPEHADADEVALTIARIDHEHAERQALEEQRQGLLKKKQGLIADNKRRKDDLANLDKDLEKFIDAAKPIQKTFEKNVVAQFSFLLKHVGPYGSRNKRLTGSGEGSCELRGFEGNWAMMKENRSIARLPGHEGPIKAGEKLAVNFNGLDTEVLENDDTKFAWRGDLFYVLSGNHTYTFEPSTKTPGGTTFKNDEVFARFNIILMRLMSPEKMFQQLCDDLKVRVESLKNQPDPTAAEA</sequence>
<comment type="similarity">
    <text evidence="2">Belongs to the THOC5 family.</text>
</comment>
<dbReference type="GO" id="GO:0006406">
    <property type="term" value="P:mRNA export from nucleus"/>
    <property type="evidence" value="ECO:0007669"/>
    <property type="project" value="TreeGrafter"/>
</dbReference>
<organism evidence="5 6">
    <name type="scientific">Scytalidium lignicola</name>
    <name type="common">Hyphomycete</name>
    <dbReference type="NCBI Taxonomy" id="5539"/>
    <lineage>
        <taxon>Eukaryota</taxon>
        <taxon>Fungi</taxon>
        <taxon>Dikarya</taxon>
        <taxon>Ascomycota</taxon>
        <taxon>Pezizomycotina</taxon>
        <taxon>Leotiomycetes</taxon>
        <taxon>Leotiomycetes incertae sedis</taxon>
        <taxon>Scytalidium</taxon>
    </lineage>
</organism>
<feature type="non-terminal residue" evidence="5">
    <location>
        <position position="371"/>
    </location>
</feature>
<feature type="coiled-coil region" evidence="4">
    <location>
        <begin position="151"/>
        <end position="178"/>
    </location>
</feature>
<keyword evidence="6" id="KW-1185">Reference proteome</keyword>
<dbReference type="EMBL" id="NCSJ02000346">
    <property type="protein sequence ID" value="RFU25277.1"/>
    <property type="molecule type" value="Genomic_DNA"/>
</dbReference>
<comment type="subcellular location">
    <subcellularLocation>
        <location evidence="1">Nucleus</location>
    </subcellularLocation>
</comment>
<dbReference type="STRING" id="5539.A0A3E2GW75"/>
<protein>
    <submittedName>
        <fullName evidence="5">Uncharacterized protein</fullName>
    </submittedName>
</protein>
<evidence type="ECO:0000256" key="1">
    <source>
        <dbReference type="ARBA" id="ARBA00004123"/>
    </source>
</evidence>
<evidence type="ECO:0000313" key="5">
    <source>
        <dbReference type="EMBL" id="RFU25277.1"/>
    </source>
</evidence>
<evidence type="ECO:0000313" key="6">
    <source>
        <dbReference type="Proteomes" id="UP000258309"/>
    </source>
</evidence>
<feature type="non-terminal residue" evidence="5">
    <location>
        <position position="1"/>
    </location>
</feature>
<dbReference type="GO" id="GO:0003729">
    <property type="term" value="F:mRNA binding"/>
    <property type="evidence" value="ECO:0007669"/>
    <property type="project" value="TreeGrafter"/>
</dbReference>
<name>A0A3E2GW75_SCYLI</name>
<dbReference type="PANTHER" id="PTHR13375:SF3">
    <property type="entry name" value="THO COMPLEX SUBUNIT 5 HOMOLOG"/>
    <property type="match status" value="1"/>
</dbReference>
<dbReference type="Proteomes" id="UP000258309">
    <property type="component" value="Unassembled WGS sequence"/>
</dbReference>